<dbReference type="FunFam" id="3.40.50.1000:FF:000079">
    <property type="entry name" value="Enolase-phosphatase E1"/>
    <property type="match status" value="1"/>
</dbReference>
<dbReference type="GO" id="GO:0000287">
    <property type="term" value="F:magnesium ion binding"/>
    <property type="evidence" value="ECO:0007669"/>
    <property type="project" value="UniProtKB-UniRule"/>
</dbReference>
<dbReference type="EC" id="3.1.3.77" evidence="8"/>
<feature type="region of interest" description="Disordered" evidence="9">
    <location>
        <begin position="518"/>
        <end position="767"/>
    </location>
</feature>
<dbReference type="Gene3D" id="3.40.50.1000">
    <property type="entry name" value="HAD superfamily/HAD-like"/>
    <property type="match status" value="1"/>
</dbReference>
<proteinExistence type="inferred from homology"/>
<organism evidence="10 11">
    <name type="scientific">Lutzomyia longipalpis</name>
    <name type="common">Sand fly</name>
    <dbReference type="NCBI Taxonomy" id="7200"/>
    <lineage>
        <taxon>Eukaryota</taxon>
        <taxon>Metazoa</taxon>
        <taxon>Ecdysozoa</taxon>
        <taxon>Arthropoda</taxon>
        <taxon>Hexapoda</taxon>
        <taxon>Insecta</taxon>
        <taxon>Pterygota</taxon>
        <taxon>Neoptera</taxon>
        <taxon>Endopterygota</taxon>
        <taxon>Diptera</taxon>
        <taxon>Nematocera</taxon>
        <taxon>Psychodoidea</taxon>
        <taxon>Psychodidae</taxon>
        <taxon>Lutzomyia</taxon>
        <taxon>Lutzomyia</taxon>
    </lineage>
</organism>
<dbReference type="HAMAP" id="MF_01681">
    <property type="entry name" value="Salvage_MtnC"/>
    <property type="match status" value="1"/>
</dbReference>
<evidence type="ECO:0000256" key="7">
    <source>
        <dbReference type="ARBA" id="ARBA00023242"/>
    </source>
</evidence>
<feature type="compositionally biased region" description="Basic and acidic residues" evidence="9">
    <location>
        <begin position="656"/>
        <end position="687"/>
    </location>
</feature>
<dbReference type="GO" id="GO:0005737">
    <property type="term" value="C:cytoplasm"/>
    <property type="evidence" value="ECO:0007669"/>
    <property type="project" value="UniProtKB-SubCell"/>
</dbReference>
<feature type="binding site" evidence="8">
    <location>
        <position position="282"/>
    </location>
    <ligand>
        <name>substrate</name>
    </ligand>
</feature>
<comment type="function">
    <text evidence="8">Bifunctional enzyme that catalyzes the enolization of 2,3-diketo-5-methylthiopentyl-1-phosphate (DK-MTP-1-P) into the intermediate 2-hydroxy-3-keto-5-methylthiopentenyl-1-phosphate (HK-MTPenyl-1-P), which is then dephosphorylated to form the acireductone 1,2-dihydroxy-3-keto-5-methylthiopentene (DHK-MTPene).</text>
</comment>
<evidence type="ECO:0000256" key="5">
    <source>
        <dbReference type="ARBA" id="ARBA00022842"/>
    </source>
</evidence>
<feature type="binding site" evidence="8">
    <location>
        <position position="18"/>
    </location>
    <ligand>
        <name>Mg(2+)</name>
        <dbReference type="ChEBI" id="CHEBI:18420"/>
    </ligand>
</feature>
<dbReference type="PANTHER" id="PTHR20371:SF1">
    <property type="entry name" value="ENOLASE-PHOSPHATASE E1"/>
    <property type="match status" value="1"/>
</dbReference>
<accession>A0A1B0CG97</accession>
<comment type="subunit">
    <text evidence="8">Monomer.</text>
</comment>
<dbReference type="InterPro" id="IPR023214">
    <property type="entry name" value="HAD_sf"/>
</dbReference>
<feature type="region of interest" description="Disordered" evidence="9">
    <location>
        <begin position="366"/>
        <end position="476"/>
    </location>
</feature>
<dbReference type="GO" id="GO:0005634">
    <property type="term" value="C:nucleus"/>
    <property type="evidence" value="ECO:0007669"/>
    <property type="project" value="UniProtKB-SubCell"/>
</dbReference>
<dbReference type="EMBL" id="AJWK01010876">
    <property type="status" value="NOT_ANNOTATED_CDS"/>
    <property type="molecule type" value="Genomic_DNA"/>
</dbReference>
<evidence type="ECO:0000256" key="1">
    <source>
        <dbReference type="ARBA" id="ARBA00022490"/>
    </source>
</evidence>
<evidence type="ECO:0000313" key="11">
    <source>
        <dbReference type="Proteomes" id="UP000092461"/>
    </source>
</evidence>
<comment type="catalytic activity">
    <reaction evidence="8">
        <text>5-methylsulfanyl-2,3-dioxopentyl phosphate + H2O = 1,2-dihydroxy-5-(methylsulfanyl)pent-1-en-3-one + phosphate</text>
        <dbReference type="Rhea" id="RHEA:21700"/>
        <dbReference type="ChEBI" id="CHEBI:15377"/>
        <dbReference type="ChEBI" id="CHEBI:43474"/>
        <dbReference type="ChEBI" id="CHEBI:49252"/>
        <dbReference type="ChEBI" id="CHEBI:58828"/>
        <dbReference type="EC" id="3.1.3.77"/>
    </reaction>
</comment>
<dbReference type="GO" id="GO:0019509">
    <property type="term" value="P:L-methionine salvage from methylthioadenosine"/>
    <property type="evidence" value="ECO:0007669"/>
    <property type="project" value="UniProtKB-UniRule"/>
</dbReference>
<dbReference type="InterPro" id="IPR027511">
    <property type="entry name" value="ENOPH1_eukaryotes"/>
</dbReference>
<keyword evidence="11" id="KW-1185">Reference proteome</keyword>
<evidence type="ECO:0000256" key="3">
    <source>
        <dbReference type="ARBA" id="ARBA00022723"/>
    </source>
</evidence>
<comment type="pathway">
    <text evidence="8">Amino-acid biosynthesis; L-methionine biosynthesis via salvage pathway; L-methionine from S-methyl-5-thio-alpha-D-ribose 1-phosphate: step 4/6.</text>
</comment>
<dbReference type="Gene3D" id="1.10.720.60">
    <property type="match status" value="2"/>
</dbReference>
<feature type="binding site" evidence="8">
    <location>
        <position position="307"/>
    </location>
    <ligand>
        <name>Mg(2+)</name>
        <dbReference type="ChEBI" id="CHEBI:18420"/>
    </ligand>
</feature>
<name>A0A1B0CG97_LUTLO</name>
<dbReference type="InterPro" id="IPR036412">
    <property type="entry name" value="HAD-like_sf"/>
</dbReference>
<feature type="binding site" evidence="8">
    <location>
        <begin position="248"/>
        <end position="249"/>
    </location>
    <ligand>
        <name>substrate</name>
    </ligand>
</feature>
<evidence type="ECO:0000256" key="6">
    <source>
        <dbReference type="ARBA" id="ARBA00023167"/>
    </source>
</evidence>
<feature type="compositionally biased region" description="Polar residues" evidence="9">
    <location>
        <begin position="591"/>
        <end position="607"/>
    </location>
</feature>
<dbReference type="SFLD" id="SFLDG01129">
    <property type="entry name" value="C1.5:_HAD__Beta-PGM__Phosphata"/>
    <property type="match status" value="1"/>
</dbReference>
<dbReference type="EnsemblMetazoa" id="LLOJ003398-RA">
    <property type="protein sequence ID" value="LLOJ003398-PA"/>
    <property type="gene ID" value="LLOJ003398"/>
</dbReference>
<evidence type="ECO:0000256" key="9">
    <source>
        <dbReference type="SAM" id="MobiDB-lite"/>
    </source>
</evidence>
<dbReference type="FunFam" id="1.10.720.60:FF:000002">
    <property type="entry name" value="Enolase-phosphatase E1"/>
    <property type="match status" value="2"/>
</dbReference>
<dbReference type="EMBL" id="AJWK01010877">
    <property type="status" value="NOT_ANNOTATED_CDS"/>
    <property type="molecule type" value="Genomic_DNA"/>
</dbReference>
<feature type="compositionally biased region" description="Basic and acidic residues" evidence="9">
    <location>
        <begin position="708"/>
        <end position="755"/>
    </location>
</feature>
<keyword evidence="2 8" id="KW-0028">Amino-acid biosynthesis</keyword>
<keyword evidence="5 8" id="KW-0460">Magnesium</keyword>
<dbReference type="AlphaFoldDB" id="A0A1B0CG97"/>
<feature type="binding site" evidence="8">
    <location>
        <position position="16"/>
    </location>
    <ligand>
        <name>Mg(2+)</name>
        <dbReference type="ChEBI" id="CHEBI:18420"/>
    </ligand>
</feature>
<keyword evidence="1 8" id="KW-0963">Cytoplasm</keyword>
<feature type="compositionally biased region" description="Acidic residues" evidence="9">
    <location>
        <begin position="435"/>
        <end position="451"/>
    </location>
</feature>
<evidence type="ECO:0000313" key="10">
    <source>
        <dbReference type="EnsemblMetazoa" id="LLOJ003398-PA"/>
    </source>
</evidence>
<sequence length="790" mass="87230">MELNRNTVTSKSILCDIEGTTSSIDFVKETLFPYALKNVEKFLQENWDRDDVKESVIELRKLAEKDTEEKVDGAVPVLGEDEEKSKIIESVVKNVEWLMGNDRKVTPLKTLQGLIWESGWINQGPETLFPYALKNVEKFLQENWDRDDVKESVIELRKLAEKDTEEKVDGAVPILGEDKEKSKIIESVVKNVEWLMGNDRKVTPLKTLQGLIWESGYKDGSIKGHIYDDVPKSFENWTKTGHKIYIYSSGSVMAQKLLFGNTSAGDLQVHLSGYFDTKIGPKQEKESYEAIAKNIECAANEIVFLTDIVKEAKAAQEAGMNVVIVVRPGNAPLTDEDKKEFPTVESFEGITLEEVVTGKRKILDEEVEDKQESTKPAKLAKLEMNDAPDKNEEVTEKIDKTDDEPKCDTTAEEKNETDRTDAAAAKTDKETEPKNDEDEKMETEQAEEIITEETKKESDDVKAVEEEPVGEEKDLAVEETKKAVSVVADEIKEDIVEKMEVDGEEKVAAASPSGEIITEAKDVEAEADKKVTEAEPKVIEEKVDEKETGTESVEVKADSCSKDATDMPTVDEIVAEIPATDSTKKEDNVKTPANSNDEISDTVQENTIPKEAKLDETCSNDATDTTNVNVEKKKEEEVINGKVEEKPTEEVTEELAVTKDAPEEVKVITEETAVDDKKDVKELDGEKATGSINGDALDAVVTTSDGVNGDKGDKGIKEEEKAENGKDGEIKNGHNENAEKEATVSEPADGEKDAAPDASTGSDQVSEVIVKKCVEPMVKSPVPQPVEAES</sequence>
<reference evidence="10" key="1">
    <citation type="submission" date="2020-05" db="UniProtKB">
        <authorList>
            <consortium name="EnsemblMetazoa"/>
        </authorList>
    </citation>
    <scope>IDENTIFICATION</scope>
    <source>
        <strain evidence="10">Jacobina</strain>
    </source>
</reference>
<dbReference type="CDD" id="cd01629">
    <property type="entry name" value="HAD_EP"/>
    <property type="match status" value="1"/>
</dbReference>
<dbReference type="PANTHER" id="PTHR20371">
    <property type="entry name" value="ENOLASE-PHOSPHATASE E1"/>
    <property type="match status" value="1"/>
</dbReference>
<feature type="compositionally biased region" description="Basic and acidic residues" evidence="9">
    <location>
        <begin position="630"/>
        <end position="649"/>
    </location>
</feature>
<comment type="similarity">
    <text evidence="8">Belongs to the HAD-like hydrolase superfamily. MasA/MtnC family.</text>
</comment>
<feature type="compositionally biased region" description="Basic and acidic residues" evidence="9">
    <location>
        <begin position="452"/>
        <end position="476"/>
    </location>
</feature>
<comment type="subcellular location">
    <subcellularLocation>
        <location evidence="8">Cytoplasm</location>
    </subcellularLocation>
    <subcellularLocation>
        <location evidence="8">Nucleus</location>
    </subcellularLocation>
</comment>
<feature type="compositionally biased region" description="Basic and acidic residues" evidence="9">
    <location>
        <begin position="518"/>
        <end position="565"/>
    </location>
</feature>
<evidence type="ECO:0000256" key="2">
    <source>
        <dbReference type="ARBA" id="ARBA00022605"/>
    </source>
</evidence>
<comment type="cofactor">
    <cofactor evidence="8">
        <name>Mg(2+)</name>
        <dbReference type="ChEBI" id="CHEBI:18420"/>
    </cofactor>
    <text evidence="8">Binds 1 Mg(2+) ion per subunit.</text>
</comment>
<comment type="pathway">
    <text evidence="8">Amino-acid biosynthesis; L-methionine biosynthesis via salvage pathway; L-methionine from S-methyl-5-thio-alpha-D-ribose 1-phosphate: step 3/6.</text>
</comment>
<dbReference type="EMBL" id="AJWK01010875">
    <property type="status" value="NOT_ANNOTATED_CDS"/>
    <property type="molecule type" value="Genomic_DNA"/>
</dbReference>
<keyword evidence="6 8" id="KW-0486">Methionine biosynthesis</keyword>
<dbReference type="Proteomes" id="UP000092461">
    <property type="component" value="Unassembled WGS sequence"/>
</dbReference>
<dbReference type="GO" id="GO:0043874">
    <property type="term" value="F:acireductone synthase activity"/>
    <property type="evidence" value="ECO:0007669"/>
    <property type="project" value="UniProtKB-EC"/>
</dbReference>
<dbReference type="SFLD" id="SFLDS00003">
    <property type="entry name" value="Haloacid_Dehalogenase"/>
    <property type="match status" value="1"/>
</dbReference>
<dbReference type="NCBIfam" id="TIGR01691">
    <property type="entry name" value="enolase-ppase"/>
    <property type="match status" value="1"/>
</dbReference>
<evidence type="ECO:0000256" key="8">
    <source>
        <dbReference type="HAMAP-Rule" id="MF_03117"/>
    </source>
</evidence>
<dbReference type="VEuPathDB" id="VectorBase:LLOJ003398"/>
<keyword evidence="7 8" id="KW-0539">Nucleus</keyword>
<dbReference type="InterPro" id="IPR023943">
    <property type="entry name" value="Enolase-ppase_E1"/>
</dbReference>
<evidence type="ECO:0000256" key="4">
    <source>
        <dbReference type="ARBA" id="ARBA00022801"/>
    </source>
</evidence>
<dbReference type="SUPFAM" id="SSF56784">
    <property type="entry name" value="HAD-like"/>
    <property type="match status" value="2"/>
</dbReference>
<feature type="compositionally biased region" description="Basic and acidic residues" evidence="9">
    <location>
        <begin position="370"/>
        <end position="434"/>
    </location>
</feature>
<dbReference type="UniPathway" id="UPA00904">
    <property type="reaction ID" value="UER00876"/>
</dbReference>
<protein>
    <recommendedName>
        <fullName evidence="8">Enolase-phosphatase E1</fullName>
        <ecNumber evidence="8">3.1.3.77</ecNumber>
    </recommendedName>
    <alternativeName>
        <fullName evidence="8">2,3-diketo-5-methylthio-1-phosphopentane phosphatase</fullName>
    </alternativeName>
</protein>
<keyword evidence="4 8" id="KW-0378">Hydrolase</keyword>
<keyword evidence="3 8" id="KW-0479">Metal-binding</keyword>
<dbReference type="HAMAP" id="MF_03117">
    <property type="entry name" value="Salvage_MtnC_euk"/>
    <property type="match status" value="1"/>
</dbReference>
<feature type="compositionally biased region" description="Polar residues" evidence="9">
    <location>
        <begin position="617"/>
        <end position="626"/>
    </location>
</feature>
<dbReference type="VEuPathDB" id="VectorBase:LLONM1_010645"/>